<dbReference type="GO" id="GO:0008679">
    <property type="term" value="F:2-hydroxy-3-oxopropionate reductase activity"/>
    <property type="evidence" value="ECO:0007669"/>
    <property type="project" value="UniProtKB-EC"/>
</dbReference>
<evidence type="ECO:0000256" key="3">
    <source>
        <dbReference type="ARBA" id="ARBA00023027"/>
    </source>
</evidence>
<evidence type="ECO:0000259" key="4">
    <source>
        <dbReference type="Pfam" id="PF03446"/>
    </source>
</evidence>
<dbReference type="PROSITE" id="PS00895">
    <property type="entry name" value="3_HYDROXYISOBUT_DH"/>
    <property type="match status" value="1"/>
</dbReference>
<sequence length="289" mass="30703">MDKIGFIGLGIMGKPMALNLMKKGFELVVYNRTESRMDELINQGAIGAGSPKEVAEKSDIIITIVSDTPDVEDVILSEHGVIHGIKAGSVVIDMSTISPSVTKEIAKKLKEKNADMLDAPVSGGDTGAINGTLAIMVGGEKEVLDKCMPVFNAMGNIITHTGTNGMGQVVKLCNQILVSVTNMAVSEAVLFAQKSGVDPHTMIEATKGGAAGSWQLTNLGPKMVDEDFAPGFMIDLQQKDLRLVLEAASQINLPLPALSYVHQMYTSNQANGEGKEGTQALYKSVKRLS</sequence>
<dbReference type="InterPro" id="IPR036291">
    <property type="entry name" value="NAD(P)-bd_dom_sf"/>
</dbReference>
<dbReference type="InterPro" id="IPR008927">
    <property type="entry name" value="6-PGluconate_DH-like_C_sf"/>
</dbReference>
<dbReference type="Gene3D" id="1.10.1040.10">
    <property type="entry name" value="N-(1-d-carboxylethyl)-l-norvaline Dehydrogenase, domain 2"/>
    <property type="match status" value="1"/>
</dbReference>
<dbReference type="PANTHER" id="PTHR43060">
    <property type="entry name" value="3-HYDROXYISOBUTYRATE DEHYDROGENASE-LIKE 1, MITOCHONDRIAL-RELATED"/>
    <property type="match status" value="1"/>
</dbReference>
<proteinExistence type="inferred from homology"/>
<dbReference type="InterPro" id="IPR006115">
    <property type="entry name" value="6PGDH_NADP-bd"/>
</dbReference>
<dbReference type="InterPro" id="IPR029154">
    <property type="entry name" value="HIBADH-like_NADP-bd"/>
</dbReference>
<gene>
    <name evidence="6" type="ORF">MNBD_IGNAVI01-1201</name>
</gene>
<feature type="domain" description="3-hydroxyisobutyrate dehydrogenase-like NAD-binding" evidence="5">
    <location>
        <begin position="165"/>
        <end position="283"/>
    </location>
</feature>
<evidence type="ECO:0000313" key="6">
    <source>
        <dbReference type="EMBL" id="VAX17416.1"/>
    </source>
</evidence>
<comment type="similarity">
    <text evidence="1">Belongs to the HIBADH-related family.</text>
</comment>
<dbReference type="PIRSF" id="PIRSF000103">
    <property type="entry name" value="HIBADH"/>
    <property type="match status" value="1"/>
</dbReference>
<dbReference type="InterPro" id="IPR013328">
    <property type="entry name" value="6PGD_dom2"/>
</dbReference>
<feature type="domain" description="6-phosphogluconate dehydrogenase NADP-binding" evidence="4">
    <location>
        <begin position="3"/>
        <end position="162"/>
    </location>
</feature>
<dbReference type="PANTHER" id="PTHR43060:SF15">
    <property type="entry name" value="3-HYDROXYISOBUTYRATE DEHYDROGENASE-LIKE 1, MITOCHONDRIAL-RELATED"/>
    <property type="match status" value="1"/>
</dbReference>
<organism evidence="6">
    <name type="scientific">hydrothermal vent metagenome</name>
    <dbReference type="NCBI Taxonomy" id="652676"/>
    <lineage>
        <taxon>unclassified sequences</taxon>
        <taxon>metagenomes</taxon>
        <taxon>ecological metagenomes</taxon>
    </lineage>
</organism>
<dbReference type="Gene3D" id="3.40.50.720">
    <property type="entry name" value="NAD(P)-binding Rossmann-like Domain"/>
    <property type="match status" value="1"/>
</dbReference>
<dbReference type="InterPro" id="IPR002204">
    <property type="entry name" value="3-OH-isobutyrate_DH-rel_CS"/>
</dbReference>
<dbReference type="GO" id="GO:0051287">
    <property type="term" value="F:NAD binding"/>
    <property type="evidence" value="ECO:0007669"/>
    <property type="project" value="InterPro"/>
</dbReference>
<dbReference type="GO" id="GO:0050661">
    <property type="term" value="F:NADP binding"/>
    <property type="evidence" value="ECO:0007669"/>
    <property type="project" value="InterPro"/>
</dbReference>
<dbReference type="Pfam" id="PF03446">
    <property type="entry name" value="NAD_binding_2"/>
    <property type="match status" value="1"/>
</dbReference>
<evidence type="ECO:0000256" key="1">
    <source>
        <dbReference type="ARBA" id="ARBA00009080"/>
    </source>
</evidence>
<dbReference type="SUPFAM" id="SSF48179">
    <property type="entry name" value="6-phosphogluconate dehydrogenase C-terminal domain-like"/>
    <property type="match status" value="1"/>
</dbReference>
<name>A0A3B1BGK0_9ZZZZ</name>
<accession>A0A3B1BGK0</accession>
<evidence type="ECO:0000256" key="2">
    <source>
        <dbReference type="ARBA" id="ARBA00023002"/>
    </source>
</evidence>
<keyword evidence="2 6" id="KW-0560">Oxidoreductase</keyword>
<evidence type="ECO:0000259" key="5">
    <source>
        <dbReference type="Pfam" id="PF14833"/>
    </source>
</evidence>
<dbReference type="EMBL" id="UOGD01000078">
    <property type="protein sequence ID" value="VAX17416.1"/>
    <property type="molecule type" value="Genomic_DNA"/>
</dbReference>
<dbReference type="Pfam" id="PF14833">
    <property type="entry name" value="NAD_binding_11"/>
    <property type="match status" value="1"/>
</dbReference>
<dbReference type="AlphaFoldDB" id="A0A3B1BGK0"/>
<dbReference type="InterPro" id="IPR015815">
    <property type="entry name" value="HIBADH-related"/>
</dbReference>
<dbReference type="SUPFAM" id="SSF51735">
    <property type="entry name" value="NAD(P)-binding Rossmann-fold domains"/>
    <property type="match status" value="1"/>
</dbReference>
<reference evidence="6" key="1">
    <citation type="submission" date="2018-06" db="EMBL/GenBank/DDBJ databases">
        <authorList>
            <person name="Zhirakovskaya E."/>
        </authorList>
    </citation>
    <scope>NUCLEOTIDE SEQUENCE</scope>
</reference>
<dbReference type="EC" id="1.1.1.60" evidence="6"/>
<protein>
    <submittedName>
        <fullName evidence="6">2-hydroxy-3-oxopropionate reductase</fullName>
        <ecNumber evidence="6">1.1.1.60</ecNumber>
    </submittedName>
</protein>
<keyword evidence="3" id="KW-0520">NAD</keyword>